<keyword evidence="4" id="KW-1185">Reference proteome</keyword>
<protein>
    <submittedName>
        <fullName evidence="3">Uncharacterized protein</fullName>
    </submittedName>
</protein>
<keyword evidence="1" id="KW-1133">Transmembrane helix</keyword>
<dbReference type="AlphaFoldDB" id="A0AAV3YTW3"/>
<organism evidence="3 4">
    <name type="scientific">Plakobranchus ocellatus</name>
    <dbReference type="NCBI Taxonomy" id="259542"/>
    <lineage>
        <taxon>Eukaryota</taxon>
        <taxon>Metazoa</taxon>
        <taxon>Spiralia</taxon>
        <taxon>Lophotrochozoa</taxon>
        <taxon>Mollusca</taxon>
        <taxon>Gastropoda</taxon>
        <taxon>Heterobranchia</taxon>
        <taxon>Euthyneura</taxon>
        <taxon>Panpulmonata</taxon>
        <taxon>Sacoglossa</taxon>
        <taxon>Placobranchoidea</taxon>
        <taxon>Plakobranchidae</taxon>
        <taxon>Plakobranchus</taxon>
    </lineage>
</organism>
<evidence type="ECO:0000256" key="2">
    <source>
        <dbReference type="SAM" id="SignalP"/>
    </source>
</evidence>
<keyword evidence="1" id="KW-0472">Membrane</keyword>
<accession>A0AAV3YTW3</accession>
<comment type="caution">
    <text evidence="3">The sequence shown here is derived from an EMBL/GenBank/DDBJ whole genome shotgun (WGS) entry which is preliminary data.</text>
</comment>
<dbReference type="EMBL" id="BLXT01001539">
    <property type="protein sequence ID" value="GFN86503.1"/>
    <property type="molecule type" value="Genomic_DNA"/>
</dbReference>
<dbReference type="PROSITE" id="PS51257">
    <property type="entry name" value="PROKAR_LIPOPROTEIN"/>
    <property type="match status" value="1"/>
</dbReference>
<proteinExistence type="predicted"/>
<keyword evidence="1" id="KW-0812">Transmembrane</keyword>
<feature type="signal peptide" evidence="2">
    <location>
        <begin position="1"/>
        <end position="22"/>
    </location>
</feature>
<feature type="chain" id="PRO_5043932353" evidence="2">
    <location>
        <begin position="23"/>
        <end position="143"/>
    </location>
</feature>
<feature type="transmembrane region" description="Helical" evidence="1">
    <location>
        <begin position="73"/>
        <end position="92"/>
    </location>
</feature>
<reference evidence="3 4" key="1">
    <citation type="journal article" date="2021" name="Elife">
        <title>Chloroplast acquisition without the gene transfer in kleptoplastic sea slugs, Plakobranchus ocellatus.</title>
        <authorList>
            <person name="Maeda T."/>
            <person name="Takahashi S."/>
            <person name="Yoshida T."/>
            <person name="Shimamura S."/>
            <person name="Takaki Y."/>
            <person name="Nagai Y."/>
            <person name="Toyoda A."/>
            <person name="Suzuki Y."/>
            <person name="Arimoto A."/>
            <person name="Ishii H."/>
            <person name="Satoh N."/>
            <person name="Nishiyama T."/>
            <person name="Hasebe M."/>
            <person name="Maruyama T."/>
            <person name="Minagawa J."/>
            <person name="Obokata J."/>
            <person name="Shigenobu S."/>
        </authorList>
    </citation>
    <scope>NUCLEOTIDE SEQUENCE [LARGE SCALE GENOMIC DNA]</scope>
</reference>
<keyword evidence="2" id="KW-0732">Signal</keyword>
<name>A0AAV3YTW3_9GAST</name>
<evidence type="ECO:0000313" key="3">
    <source>
        <dbReference type="EMBL" id="GFN86503.1"/>
    </source>
</evidence>
<evidence type="ECO:0000313" key="4">
    <source>
        <dbReference type="Proteomes" id="UP000735302"/>
    </source>
</evidence>
<sequence length="143" mass="15328">MKCSYSFDILMSYVLSSYLVAACPGNISSTAEGNNSSPCRAHCPGPQCHHVIRNCTVCDGLAPAADEPYSPHFWPVAVGLVAALIILSLVLWRCRAELSENDVFKPSQPPQFVSEVATDCVIMNSMTSTSSASESSPQKTTNL</sequence>
<evidence type="ECO:0000256" key="1">
    <source>
        <dbReference type="SAM" id="Phobius"/>
    </source>
</evidence>
<gene>
    <name evidence="3" type="ORF">PoB_001300900</name>
</gene>
<dbReference type="Proteomes" id="UP000735302">
    <property type="component" value="Unassembled WGS sequence"/>
</dbReference>